<dbReference type="AlphaFoldDB" id="A0A1Y3BLB6"/>
<organism evidence="1 2">
    <name type="scientific">Euroglyphus maynei</name>
    <name type="common">Mayne's house dust mite</name>
    <dbReference type="NCBI Taxonomy" id="6958"/>
    <lineage>
        <taxon>Eukaryota</taxon>
        <taxon>Metazoa</taxon>
        <taxon>Ecdysozoa</taxon>
        <taxon>Arthropoda</taxon>
        <taxon>Chelicerata</taxon>
        <taxon>Arachnida</taxon>
        <taxon>Acari</taxon>
        <taxon>Acariformes</taxon>
        <taxon>Sarcoptiformes</taxon>
        <taxon>Astigmata</taxon>
        <taxon>Psoroptidia</taxon>
        <taxon>Analgoidea</taxon>
        <taxon>Pyroglyphidae</taxon>
        <taxon>Pyroglyphinae</taxon>
        <taxon>Euroglyphus</taxon>
    </lineage>
</organism>
<evidence type="ECO:0000313" key="2">
    <source>
        <dbReference type="Proteomes" id="UP000194236"/>
    </source>
</evidence>
<dbReference type="Proteomes" id="UP000194236">
    <property type="component" value="Unassembled WGS sequence"/>
</dbReference>
<keyword evidence="2" id="KW-1185">Reference proteome</keyword>
<dbReference type="OrthoDB" id="10582008at2759"/>
<protein>
    <submittedName>
        <fullName evidence="1">Uncharacterized protein</fullName>
    </submittedName>
</protein>
<comment type="caution">
    <text evidence="1">The sequence shown here is derived from an EMBL/GenBank/DDBJ whole genome shotgun (WGS) entry which is preliminary data.</text>
</comment>
<name>A0A1Y3BLB6_EURMA</name>
<dbReference type="EMBL" id="MUJZ01016530">
    <property type="protein sequence ID" value="OTF80794.1"/>
    <property type="molecule type" value="Genomic_DNA"/>
</dbReference>
<sequence>MATSNMAMPFKSAYNQSDFHSRKVPTSGFLNSYLKSPNIIHSRTASYQSYYGSLGMSFY</sequence>
<accession>A0A1Y3BLB6</accession>
<reference evidence="1 2" key="1">
    <citation type="submission" date="2017-03" db="EMBL/GenBank/DDBJ databases">
        <title>Genome Survey of Euroglyphus maynei.</title>
        <authorList>
            <person name="Arlian L.G."/>
            <person name="Morgan M.S."/>
            <person name="Rider S.D."/>
        </authorList>
    </citation>
    <scope>NUCLEOTIDE SEQUENCE [LARGE SCALE GENOMIC DNA]</scope>
    <source>
        <strain evidence="1">Arlian Lab</strain>
        <tissue evidence="1">Whole body</tissue>
    </source>
</reference>
<proteinExistence type="predicted"/>
<evidence type="ECO:0000313" key="1">
    <source>
        <dbReference type="EMBL" id="OTF80794.1"/>
    </source>
</evidence>
<gene>
    <name evidence="1" type="ORF">BLA29_013032</name>
</gene>